<dbReference type="AlphaFoldDB" id="A0A8B7YJS9"/>
<dbReference type="RefSeq" id="XP_022092675.1">
    <property type="nucleotide sequence ID" value="XM_022236983.1"/>
</dbReference>
<keyword evidence="3 5" id="KW-1133">Transmembrane helix</keyword>
<dbReference type="Gene3D" id="1.20.140.150">
    <property type="match status" value="1"/>
</dbReference>
<feature type="transmembrane region" description="Helical" evidence="5">
    <location>
        <begin position="162"/>
        <end position="184"/>
    </location>
</feature>
<feature type="transmembrane region" description="Helical" evidence="5">
    <location>
        <begin position="204"/>
        <end position="228"/>
    </location>
</feature>
<dbReference type="KEGG" id="aplc:110980368"/>
<evidence type="ECO:0000313" key="6">
    <source>
        <dbReference type="Proteomes" id="UP000694845"/>
    </source>
</evidence>
<dbReference type="PANTHER" id="PTHR10671">
    <property type="entry name" value="EPITHELIAL MEMBRANE PROTEIN-RELATED"/>
    <property type="match status" value="1"/>
</dbReference>
<keyword evidence="4 5" id="KW-0472">Membrane</keyword>
<evidence type="ECO:0000256" key="1">
    <source>
        <dbReference type="ARBA" id="ARBA00004141"/>
    </source>
</evidence>
<evidence type="ECO:0000256" key="4">
    <source>
        <dbReference type="ARBA" id="ARBA00023136"/>
    </source>
</evidence>
<dbReference type="OMA" id="WHLEEVW"/>
<evidence type="ECO:0000256" key="3">
    <source>
        <dbReference type="ARBA" id="ARBA00022989"/>
    </source>
</evidence>
<organism evidence="6 7">
    <name type="scientific">Acanthaster planci</name>
    <name type="common">Crown-of-thorns starfish</name>
    <dbReference type="NCBI Taxonomy" id="133434"/>
    <lineage>
        <taxon>Eukaryota</taxon>
        <taxon>Metazoa</taxon>
        <taxon>Echinodermata</taxon>
        <taxon>Eleutherozoa</taxon>
        <taxon>Asterozoa</taxon>
        <taxon>Asteroidea</taxon>
        <taxon>Valvatacea</taxon>
        <taxon>Valvatida</taxon>
        <taxon>Acanthasteridae</taxon>
        <taxon>Acanthaster</taxon>
    </lineage>
</organism>
<evidence type="ECO:0000256" key="2">
    <source>
        <dbReference type="ARBA" id="ARBA00022692"/>
    </source>
</evidence>
<comment type="subcellular location">
    <subcellularLocation>
        <location evidence="1">Membrane</location>
        <topology evidence="1">Multi-pass membrane protein</topology>
    </subcellularLocation>
</comment>
<protein>
    <submittedName>
        <fullName evidence="7">Uncharacterized protein LOC110980368 isoform X1</fullName>
    </submittedName>
</protein>
<evidence type="ECO:0000256" key="5">
    <source>
        <dbReference type="SAM" id="Phobius"/>
    </source>
</evidence>
<dbReference type="InterPro" id="IPR004031">
    <property type="entry name" value="PMP22/EMP/MP20/Claudin"/>
</dbReference>
<accession>A0A8B7YJS9</accession>
<evidence type="ECO:0000313" key="7">
    <source>
        <dbReference type="RefSeq" id="XP_022092675.1"/>
    </source>
</evidence>
<keyword evidence="6" id="KW-1185">Reference proteome</keyword>
<dbReference type="OrthoDB" id="10066974at2759"/>
<gene>
    <name evidence="7" type="primary">LOC110980368</name>
</gene>
<sequence>MPFAKTSTMLLALFVGFVGLILNAVSIGTPFWTRATYSGPVRTYFVSNDTILSQPPPRMLIRNSGLWIFCHYVLNVNYTEYEETASGSGEPEDALVECDSYNFTLGISADAPGATYFSVQFYLEKCACVIACAALGMEFFGAMTSIQGTWTMLTVLFTDSGIMFLIGAFFHLLSILFFMVSFIYGTNEVPEAFSPFPPGYQLNYAWSFFLAWASFGLTFLSGTLYLLIARAWQQEEVWEAVQAEKPGANKKEETVSSRRKLMGKL</sequence>
<name>A0A8B7YJS9_ACAPL</name>
<proteinExistence type="predicted"/>
<dbReference type="Pfam" id="PF13903">
    <property type="entry name" value="Claudin_2"/>
    <property type="match status" value="1"/>
</dbReference>
<reference evidence="7" key="1">
    <citation type="submission" date="2025-08" db="UniProtKB">
        <authorList>
            <consortium name="RefSeq"/>
        </authorList>
    </citation>
    <scope>IDENTIFICATION</scope>
</reference>
<dbReference type="GeneID" id="110980368"/>
<dbReference type="InterPro" id="IPR050579">
    <property type="entry name" value="PMP-22/EMP/MP20-like"/>
</dbReference>
<keyword evidence="2 5" id="KW-0812">Transmembrane</keyword>
<dbReference type="Proteomes" id="UP000694845">
    <property type="component" value="Unplaced"/>
</dbReference>
<dbReference type="PANTHER" id="PTHR10671:SF108">
    <property type="entry name" value="CLAUDIN FAMILY PROTEIN-RELATED"/>
    <property type="match status" value="1"/>
</dbReference>
<dbReference type="GO" id="GO:0005886">
    <property type="term" value="C:plasma membrane"/>
    <property type="evidence" value="ECO:0007669"/>
    <property type="project" value="TreeGrafter"/>
</dbReference>